<dbReference type="InterPro" id="IPR053151">
    <property type="entry name" value="RNase_H-like"/>
</dbReference>
<dbReference type="SUPFAM" id="SSF53098">
    <property type="entry name" value="Ribonuclease H-like"/>
    <property type="match status" value="1"/>
</dbReference>
<accession>A0A381V4V5</accession>
<proteinExistence type="predicted"/>
<evidence type="ECO:0000259" key="1">
    <source>
        <dbReference type="PROSITE" id="PS50879"/>
    </source>
</evidence>
<reference evidence="2" key="1">
    <citation type="submission" date="2018-05" db="EMBL/GenBank/DDBJ databases">
        <authorList>
            <person name="Lanie J.A."/>
            <person name="Ng W.-L."/>
            <person name="Kazmierczak K.M."/>
            <person name="Andrzejewski T.M."/>
            <person name="Davidsen T.M."/>
            <person name="Wayne K.J."/>
            <person name="Tettelin H."/>
            <person name="Glass J.I."/>
            <person name="Rusch D."/>
            <person name="Podicherti R."/>
            <person name="Tsui H.-C.T."/>
            <person name="Winkler M.E."/>
        </authorList>
    </citation>
    <scope>NUCLEOTIDE SEQUENCE</scope>
</reference>
<protein>
    <recommendedName>
        <fullName evidence="1">RNase H type-1 domain-containing protein</fullName>
    </recommendedName>
</protein>
<feature type="domain" description="RNase H type-1" evidence="1">
    <location>
        <begin position="38"/>
        <end position="168"/>
    </location>
</feature>
<dbReference type="Gene3D" id="3.30.420.10">
    <property type="entry name" value="Ribonuclease H-like superfamily/Ribonuclease H"/>
    <property type="match status" value="1"/>
</dbReference>
<sequence>MTIITDKEKVVLTDLYNMKSITMEQKEVIKGILDKFHGNGACELYIDGAADLHSKSAGIGGVIFKDSQELITFSKPLYDKTNNESEYLALLEGLNVSLELSILNINIYADSELVVRQVNGVYKVKNDRMKVLHSDVINLLEKFNEWSLNHISRDNNQIADKLSKDGMKLARTNLLGK</sequence>
<dbReference type="InterPro" id="IPR012337">
    <property type="entry name" value="RNaseH-like_sf"/>
</dbReference>
<dbReference type="Pfam" id="PF13456">
    <property type="entry name" value="RVT_3"/>
    <property type="match status" value="1"/>
</dbReference>
<dbReference type="InterPro" id="IPR002156">
    <property type="entry name" value="RNaseH_domain"/>
</dbReference>
<dbReference type="PANTHER" id="PTHR47723">
    <property type="entry name" value="OS05G0353850 PROTEIN"/>
    <property type="match status" value="1"/>
</dbReference>
<dbReference type="AlphaFoldDB" id="A0A381V4V5"/>
<dbReference type="PANTHER" id="PTHR47723:SF19">
    <property type="entry name" value="POLYNUCLEOTIDYL TRANSFERASE, RIBONUCLEASE H-LIKE SUPERFAMILY PROTEIN"/>
    <property type="match status" value="1"/>
</dbReference>
<gene>
    <name evidence="2" type="ORF">METZ01_LOCUS88236</name>
</gene>
<dbReference type="PROSITE" id="PS50879">
    <property type="entry name" value="RNASE_H_1"/>
    <property type="match status" value="1"/>
</dbReference>
<evidence type="ECO:0000313" key="2">
    <source>
        <dbReference type="EMBL" id="SVA35382.1"/>
    </source>
</evidence>
<dbReference type="InterPro" id="IPR036397">
    <property type="entry name" value="RNaseH_sf"/>
</dbReference>
<name>A0A381V4V5_9ZZZZ</name>
<dbReference type="CDD" id="cd09279">
    <property type="entry name" value="RNase_HI_like"/>
    <property type="match status" value="1"/>
</dbReference>
<organism evidence="2">
    <name type="scientific">marine metagenome</name>
    <dbReference type="NCBI Taxonomy" id="408172"/>
    <lineage>
        <taxon>unclassified sequences</taxon>
        <taxon>metagenomes</taxon>
        <taxon>ecological metagenomes</taxon>
    </lineage>
</organism>
<dbReference type="GO" id="GO:0003676">
    <property type="term" value="F:nucleic acid binding"/>
    <property type="evidence" value="ECO:0007669"/>
    <property type="project" value="InterPro"/>
</dbReference>
<dbReference type="GO" id="GO:0004523">
    <property type="term" value="F:RNA-DNA hybrid ribonuclease activity"/>
    <property type="evidence" value="ECO:0007669"/>
    <property type="project" value="InterPro"/>
</dbReference>
<dbReference type="EMBL" id="UINC01007853">
    <property type="protein sequence ID" value="SVA35382.1"/>
    <property type="molecule type" value="Genomic_DNA"/>
</dbReference>